<evidence type="ECO:0000313" key="2">
    <source>
        <dbReference type="EMBL" id="AXG80609.1"/>
    </source>
</evidence>
<dbReference type="KEGG" id="spad:DVK44_26340"/>
<dbReference type="Proteomes" id="UP000253868">
    <property type="component" value="Chromosome"/>
</dbReference>
<name>A0A345HV85_9ACTN</name>
<feature type="region of interest" description="Disordered" evidence="1">
    <location>
        <begin position="119"/>
        <end position="151"/>
    </location>
</feature>
<evidence type="ECO:0000256" key="1">
    <source>
        <dbReference type="SAM" id="MobiDB-lite"/>
    </source>
</evidence>
<keyword evidence="3" id="KW-1185">Reference proteome</keyword>
<reference evidence="3" key="1">
    <citation type="submission" date="2018-07" db="EMBL/GenBank/DDBJ databases">
        <authorList>
            <person name="Zhao J."/>
        </authorList>
    </citation>
    <scope>NUCLEOTIDE SEQUENCE [LARGE SCALE GENOMIC DNA]</scope>
    <source>
        <strain evidence="3">GSSD-12</strain>
    </source>
</reference>
<dbReference type="OrthoDB" id="4296169at2"/>
<protein>
    <submittedName>
        <fullName evidence="2">Uncharacterized protein</fullName>
    </submittedName>
</protein>
<accession>A0A345HV85</accession>
<gene>
    <name evidence="2" type="ORF">DVK44_26340</name>
</gene>
<dbReference type="AlphaFoldDB" id="A0A345HV85"/>
<dbReference type="EMBL" id="CP031194">
    <property type="protein sequence ID" value="AXG80609.1"/>
    <property type="molecule type" value="Genomic_DNA"/>
</dbReference>
<organism evidence="2 3">
    <name type="scientific">Streptomyces paludis</name>
    <dbReference type="NCBI Taxonomy" id="2282738"/>
    <lineage>
        <taxon>Bacteria</taxon>
        <taxon>Bacillati</taxon>
        <taxon>Actinomycetota</taxon>
        <taxon>Actinomycetes</taxon>
        <taxon>Kitasatosporales</taxon>
        <taxon>Streptomycetaceae</taxon>
        <taxon>Streptomyces</taxon>
    </lineage>
</organism>
<sequence length="151" mass="16449">MPGPGNGSDDVRLHVEALKKFRSRVDILLRDLQGSAAGSTKVAAQTISRSSLSGRNVPFAEADGLYAQYSRVHEALASLSRSLSDQIEVLSIGVHAAAVGFHNVEEDIRRRYATIQMRIDQEQEAREAPQNDEQQRTSDTSGGSFDPGEPK</sequence>
<feature type="compositionally biased region" description="Basic and acidic residues" evidence="1">
    <location>
        <begin position="119"/>
        <end position="136"/>
    </location>
</feature>
<evidence type="ECO:0000313" key="3">
    <source>
        <dbReference type="Proteomes" id="UP000253868"/>
    </source>
</evidence>
<proteinExistence type="predicted"/>